<dbReference type="OrthoDB" id="9975137at2"/>
<feature type="transmembrane region" description="Helical" evidence="1">
    <location>
        <begin position="84"/>
        <end position="102"/>
    </location>
</feature>
<keyword evidence="1" id="KW-0472">Membrane</keyword>
<evidence type="ECO:0000313" key="2">
    <source>
        <dbReference type="EMBL" id="KAB1631903.1"/>
    </source>
</evidence>
<keyword evidence="1" id="KW-0812">Transmembrane</keyword>
<dbReference type="Proteomes" id="UP000481339">
    <property type="component" value="Unassembled WGS sequence"/>
</dbReference>
<accession>A0A7C8BTX6</accession>
<keyword evidence="1" id="KW-1133">Transmembrane helix</keyword>
<name>A0A7C8BTX6_9MICO</name>
<gene>
    <name evidence="2" type="ORF">F8O02_06135</name>
</gene>
<protein>
    <submittedName>
        <fullName evidence="2">Uncharacterized protein</fullName>
    </submittedName>
</protein>
<evidence type="ECO:0000313" key="3">
    <source>
        <dbReference type="Proteomes" id="UP000481339"/>
    </source>
</evidence>
<comment type="caution">
    <text evidence="2">The sequence shown here is derived from an EMBL/GenBank/DDBJ whole genome shotgun (WGS) entry which is preliminary data.</text>
</comment>
<sequence length="157" mass="16866">MDEQRDDTAVAAAVDRSRPADARSDGLVARSGARHARVTRGDVVWLVIGALAFAYPVWQAFAFAFANDDTGWQLVFATFGWTRWALLAVSALVPVGLLVGTWGVSRGRAWWQRALVLLAGLALVPVVVVSAQQAVMSVPAVNDLILGTLLEDVLVQQ</sequence>
<feature type="transmembrane region" description="Helical" evidence="1">
    <location>
        <begin position="43"/>
        <end position="64"/>
    </location>
</feature>
<organism evidence="2 3">
    <name type="scientific">Pseudoclavibacter caeni</name>
    <dbReference type="NCBI Taxonomy" id="908846"/>
    <lineage>
        <taxon>Bacteria</taxon>
        <taxon>Bacillati</taxon>
        <taxon>Actinomycetota</taxon>
        <taxon>Actinomycetes</taxon>
        <taxon>Micrococcales</taxon>
        <taxon>Microbacteriaceae</taxon>
        <taxon>Pseudoclavibacter</taxon>
    </lineage>
</organism>
<dbReference type="RefSeq" id="WP_158036372.1">
    <property type="nucleotide sequence ID" value="NZ_BAAAZV010000020.1"/>
</dbReference>
<dbReference type="AlphaFoldDB" id="A0A7C8BTX6"/>
<evidence type="ECO:0000256" key="1">
    <source>
        <dbReference type="SAM" id="Phobius"/>
    </source>
</evidence>
<keyword evidence="3" id="KW-1185">Reference proteome</keyword>
<reference evidence="2 3" key="1">
    <citation type="submission" date="2019-09" db="EMBL/GenBank/DDBJ databases">
        <title>Phylogeny of genus Pseudoclavibacter and closely related genus.</title>
        <authorList>
            <person name="Li Y."/>
        </authorList>
    </citation>
    <scope>NUCLEOTIDE SEQUENCE [LARGE SCALE GENOMIC DNA]</scope>
    <source>
        <strain evidence="2 3">JCM 16921</strain>
    </source>
</reference>
<proteinExistence type="predicted"/>
<feature type="transmembrane region" description="Helical" evidence="1">
    <location>
        <begin position="114"/>
        <end position="135"/>
    </location>
</feature>
<dbReference type="EMBL" id="WBKA01000004">
    <property type="protein sequence ID" value="KAB1631903.1"/>
    <property type="molecule type" value="Genomic_DNA"/>
</dbReference>